<reference evidence="5" key="1">
    <citation type="submission" date="2023-07" db="EMBL/GenBank/DDBJ databases">
        <title>Shewanella mangrovi sp. nov., an acetaldehyde- degrading bacterium isolated from mangrove sediment.</title>
        <authorList>
            <person name="Liu Y."/>
        </authorList>
    </citation>
    <scope>NUCLEOTIDE SEQUENCE [LARGE SCALE GENOMIC DNA]</scope>
    <source>
        <strain evidence="5">C32</strain>
    </source>
</reference>
<dbReference type="Proteomes" id="UP001201549">
    <property type="component" value="Unassembled WGS sequence"/>
</dbReference>
<comment type="caution">
    <text evidence="4">The sequence shown here is derived from an EMBL/GenBank/DDBJ whole genome shotgun (WGS) entry which is preliminary data.</text>
</comment>
<keyword evidence="1" id="KW-0472">Membrane</keyword>
<dbReference type="SUPFAM" id="SSF103088">
    <property type="entry name" value="OmpA-like"/>
    <property type="match status" value="1"/>
</dbReference>
<evidence type="ECO:0000313" key="5">
    <source>
        <dbReference type="Proteomes" id="UP001201549"/>
    </source>
</evidence>
<organism evidence="4 5">
    <name type="scientific">Shewanella electrica</name>
    <dbReference type="NCBI Taxonomy" id="515560"/>
    <lineage>
        <taxon>Bacteria</taxon>
        <taxon>Pseudomonadati</taxon>
        <taxon>Pseudomonadota</taxon>
        <taxon>Gammaproteobacteria</taxon>
        <taxon>Alteromonadales</taxon>
        <taxon>Shewanellaceae</taxon>
        <taxon>Shewanella</taxon>
    </lineage>
</organism>
<dbReference type="Gene3D" id="3.30.1330.60">
    <property type="entry name" value="OmpA-like domain"/>
    <property type="match status" value="1"/>
</dbReference>
<protein>
    <submittedName>
        <fullName evidence="4">OmpA family protein</fullName>
    </submittedName>
</protein>
<keyword evidence="2" id="KW-0732">Signal</keyword>
<dbReference type="InterPro" id="IPR006665">
    <property type="entry name" value="OmpA-like"/>
</dbReference>
<dbReference type="PROSITE" id="PS51123">
    <property type="entry name" value="OMPA_2"/>
    <property type="match status" value="1"/>
</dbReference>
<dbReference type="InterPro" id="IPR050330">
    <property type="entry name" value="Bact_OuterMem_StrucFunc"/>
</dbReference>
<accession>A0ABT2FPC9</accession>
<gene>
    <name evidence="4" type="ORF">L9G74_17280</name>
</gene>
<evidence type="ECO:0000256" key="2">
    <source>
        <dbReference type="SAM" id="SignalP"/>
    </source>
</evidence>
<dbReference type="PANTHER" id="PTHR30329">
    <property type="entry name" value="STATOR ELEMENT OF FLAGELLAR MOTOR COMPLEX"/>
    <property type="match status" value="1"/>
</dbReference>
<dbReference type="RefSeq" id="WP_238897991.1">
    <property type="nucleotide sequence ID" value="NZ_JAKOGG010000017.1"/>
</dbReference>
<sequence>MTGIVMNIKSLLVFSLLGGAFATQAESLSEYKFKEAELFSSESKILINREIPLGALTFANQETNVRTEGYYPEKSVQLNGKAKVRIFDFSRQYSAFHVAQLLEELLEQRGYTIRYRCQEISCGDLIGWRASLSHFIDGVENRQQVIVASKTNNNLSASYIVSHITDIDSQPRLVMEVIETASPIKSAPNRALTLNFDVNSAQFTDEQKRQIGSIAEVIKRDSMCNYKITGFADSQGDEASNLILSETRAYNLSKLLIDQYGVPAEIIDVRGVGEAHPLKNNNSVDGRAANRRVELIPVRL</sequence>
<feature type="domain" description="OmpA-like" evidence="3">
    <location>
        <begin position="183"/>
        <end position="300"/>
    </location>
</feature>
<dbReference type="Pfam" id="PF00691">
    <property type="entry name" value="OmpA"/>
    <property type="match status" value="1"/>
</dbReference>
<evidence type="ECO:0000256" key="1">
    <source>
        <dbReference type="PROSITE-ProRule" id="PRU00473"/>
    </source>
</evidence>
<feature type="chain" id="PRO_5047411328" evidence="2">
    <location>
        <begin position="26"/>
        <end position="300"/>
    </location>
</feature>
<dbReference type="InterPro" id="IPR036737">
    <property type="entry name" value="OmpA-like_sf"/>
</dbReference>
<proteinExistence type="predicted"/>
<feature type="signal peptide" evidence="2">
    <location>
        <begin position="1"/>
        <end position="25"/>
    </location>
</feature>
<keyword evidence="5" id="KW-1185">Reference proteome</keyword>
<dbReference type="PANTHER" id="PTHR30329:SF21">
    <property type="entry name" value="LIPOPROTEIN YIAD-RELATED"/>
    <property type="match status" value="1"/>
</dbReference>
<name>A0ABT2FPC9_9GAMM</name>
<evidence type="ECO:0000313" key="4">
    <source>
        <dbReference type="EMBL" id="MCS4558194.1"/>
    </source>
</evidence>
<dbReference type="EMBL" id="JAKOGG010000017">
    <property type="protein sequence ID" value="MCS4558194.1"/>
    <property type="molecule type" value="Genomic_DNA"/>
</dbReference>
<evidence type="ECO:0000259" key="3">
    <source>
        <dbReference type="PROSITE" id="PS51123"/>
    </source>
</evidence>
<dbReference type="CDD" id="cd07185">
    <property type="entry name" value="OmpA_C-like"/>
    <property type="match status" value="1"/>
</dbReference>